<feature type="non-terminal residue" evidence="2">
    <location>
        <position position="1"/>
    </location>
</feature>
<dbReference type="PATRIC" id="fig|1358026.3.peg.3894"/>
<reference evidence="2 3" key="1">
    <citation type="submission" date="2013-08" db="EMBL/GenBank/DDBJ databases">
        <authorList>
            <person name="Weinstock G."/>
            <person name="Sodergren E."/>
            <person name="Wylie T."/>
            <person name="Fulton L."/>
            <person name="Fulton R."/>
            <person name="Fronick C."/>
            <person name="O'Laughlin M."/>
            <person name="Godfrey J."/>
            <person name="Miner T."/>
            <person name="Herter B."/>
            <person name="Appelbaum E."/>
            <person name="Cordes M."/>
            <person name="Lek S."/>
            <person name="Wollam A."/>
            <person name="Pepin K.H."/>
            <person name="Palsikar V.B."/>
            <person name="Mitreva M."/>
            <person name="Wilson R.K."/>
        </authorList>
    </citation>
    <scope>NUCLEOTIDE SEQUENCE [LARGE SCALE GENOMIC DNA]</scope>
    <source>
        <strain evidence="2 3">ATCC 14665</strain>
    </source>
</reference>
<keyword evidence="1" id="KW-0472">Membrane</keyword>
<protein>
    <recommendedName>
        <fullName evidence="4">LPXTG-motif protein cell wall anchor domain protein</fullName>
    </recommendedName>
</protein>
<evidence type="ECO:0000256" key="1">
    <source>
        <dbReference type="SAM" id="Phobius"/>
    </source>
</evidence>
<feature type="transmembrane region" description="Helical" evidence="1">
    <location>
        <begin position="91"/>
        <end position="112"/>
    </location>
</feature>
<keyword evidence="1" id="KW-1133">Transmembrane helix</keyword>
<keyword evidence="1" id="KW-0812">Transmembrane</keyword>
<organism evidence="2 3">
    <name type="scientific">Leifsonia aquatica ATCC 14665</name>
    <dbReference type="NCBI Taxonomy" id="1358026"/>
    <lineage>
        <taxon>Bacteria</taxon>
        <taxon>Bacillati</taxon>
        <taxon>Actinomycetota</taxon>
        <taxon>Actinomycetes</taxon>
        <taxon>Micrococcales</taxon>
        <taxon>Microbacteriaceae</taxon>
        <taxon>Leifsonia</taxon>
    </lineage>
</organism>
<proteinExistence type="predicted"/>
<sequence length="125" mass="12218">ETVAFTLHSDPIALGTATVNAQGVFAAPLVVPAGAATGAHEIEATAGGVTVRVAFTVLDAAPVDHGTAPTQGGAWTGLADTGSNAQGAQSAAAMGAWLVLAGALLAGAGYLLNRRIRRTRGGSAE</sequence>
<comment type="caution">
    <text evidence="2">The sequence shown here is derived from an EMBL/GenBank/DDBJ whole genome shotgun (WGS) entry which is preliminary data.</text>
</comment>
<name>U2QE13_LEIAQ</name>
<evidence type="ECO:0000313" key="2">
    <source>
        <dbReference type="EMBL" id="ERK61105.1"/>
    </source>
</evidence>
<dbReference type="HOGENOM" id="CLU_1986254_0_0_11"/>
<dbReference type="EMBL" id="AWVQ01000950">
    <property type="protein sequence ID" value="ERK61105.1"/>
    <property type="molecule type" value="Genomic_DNA"/>
</dbReference>
<evidence type="ECO:0008006" key="4">
    <source>
        <dbReference type="Google" id="ProtNLM"/>
    </source>
</evidence>
<gene>
    <name evidence="2" type="ORF">N136_04868</name>
</gene>
<dbReference type="AlphaFoldDB" id="U2QE13"/>
<accession>U2QE13</accession>
<evidence type="ECO:0000313" key="3">
    <source>
        <dbReference type="Proteomes" id="UP000016605"/>
    </source>
</evidence>
<dbReference type="Proteomes" id="UP000016605">
    <property type="component" value="Unassembled WGS sequence"/>
</dbReference>